<dbReference type="OrthoDB" id="342024at2759"/>
<organism evidence="6 7">
    <name type="scientific">Pneumocystis jirovecii (strain RU7)</name>
    <name type="common">Human pneumocystis pneumonia agent</name>
    <dbReference type="NCBI Taxonomy" id="1408657"/>
    <lineage>
        <taxon>Eukaryota</taxon>
        <taxon>Fungi</taxon>
        <taxon>Dikarya</taxon>
        <taxon>Ascomycota</taxon>
        <taxon>Taphrinomycotina</taxon>
        <taxon>Pneumocystomycetes</taxon>
        <taxon>Pneumocystaceae</taxon>
        <taxon>Pneumocystis</taxon>
    </lineage>
</organism>
<keyword evidence="2" id="KW-0813">Transport</keyword>
<dbReference type="GO" id="GO:0015031">
    <property type="term" value="P:protein transport"/>
    <property type="evidence" value="ECO:0007669"/>
    <property type="project" value="UniProtKB-KW"/>
</dbReference>
<dbReference type="GeneID" id="28938758"/>
<evidence type="ECO:0000256" key="2">
    <source>
        <dbReference type="ARBA" id="ARBA00022448"/>
    </source>
</evidence>
<gene>
    <name evidence="6" type="ORF">T551_00236</name>
</gene>
<dbReference type="InterPro" id="IPR013244">
    <property type="entry name" value="Sec39_domain"/>
</dbReference>
<reference evidence="7" key="1">
    <citation type="journal article" date="2016" name="Nat. Commun.">
        <title>Genome analysis of three Pneumocystis species reveals adaptation mechanisms to life exclusively in mammalian hosts.</title>
        <authorList>
            <person name="Ma L."/>
            <person name="Chen Z."/>
            <person name="Huang D.W."/>
            <person name="Kutty G."/>
            <person name="Ishihara M."/>
            <person name="Wang H."/>
            <person name="Abouelleil A."/>
            <person name="Bishop L."/>
            <person name="Davey E."/>
            <person name="Deng R."/>
            <person name="Deng X."/>
            <person name="Fan L."/>
            <person name="Fantoni G."/>
            <person name="Fitzgerald M."/>
            <person name="Gogineni E."/>
            <person name="Goldberg J.M."/>
            <person name="Handley G."/>
            <person name="Hu X."/>
            <person name="Huber C."/>
            <person name="Jiao X."/>
            <person name="Jones K."/>
            <person name="Levin J.Z."/>
            <person name="Liu Y."/>
            <person name="Macdonald P."/>
            <person name="Melnikov A."/>
            <person name="Raley C."/>
            <person name="Sassi M."/>
            <person name="Sherman B.T."/>
            <person name="Song X."/>
            <person name="Sykes S."/>
            <person name="Tran B."/>
            <person name="Walsh L."/>
            <person name="Xia Y."/>
            <person name="Yang J."/>
            <person name="Young S."/>
            <person name="Zeng Q."/>
            <person name="Zheng X."/>
            <person name="Stephens R."/>
            <person name="Nusbaum C."/>
            <person name="Birren B.W."/>
            <person name="Azadi P."/>
            <person name="Lempicki R.A."/>
            <person name="Cuomo C.A."/>
            <person name="Kovacs J.A."/>
        </authorList>
    </citation>
    <scope>NUCLEOTIDE SEQUENCE [LARGE SCALE GENOMIC DNA]</scope>
    <source>
        <strain evidence="7">RU7</strain>
    </source>
</reference>
<keyword evidence="7" id="KW-1185">Reference proteome</keyword>
<protein>
    <recommendedName>
        <fullName evidence="5">Sec39 domain-containing protein</fullName>
    </recommendedName>
</protein>
<name>A0A0W4ZWK2_PNEJ7</name>
<dbReference type="EMBL" id="LFWA01000001">
    <property type="protein sequence ID" value="KTW32751.1"/>
    <property type="molecule type" value="Genomic_DNA"/>
</dbReference>
<accession>A0A0W4ZWK2</accession>
<dbReference type="PANTHER" id="PTHR40787:SF3">
    <property type="entry name" value="PROTEIN TRANSPORT PROTEIN SEC39"/>
    <property type="match status" value="1"/>
</dbReference>
<comment type="subcellular location">
    <subcellularLocation>
        <location evidence="1">Endoplasmic reticulum</location>
    </subcellularLocation>
</comment>
<proteinExistence type="predicted"/>
<dbReference type="Pfam" id="PF08314">
    <property type="entry name" value="Sec39"/>
    <property type="match status" value="1"/>
</dbReference>
<dbReference type="GO" id="GO:0006890">
    <property type="term" value="P:retrograde vesicle-mediated transport, Golgi to endoplasmic reticulum"/>
    <property type="evidence" value="ECO:0007669"/>
    <property type="project" value="InterPro"/>
</dbReference>
<evidence type="ECO:0000313" key="7">
    <source>
        <dbReference type="Proteomes" id="UP000053447"/>
    </source>
</evidence>
<evidence type="ECO:0000256" key="4">
    <source>
        <dbReference type="ARBA" id="ARBA00022927"/>
    </source>
</evidence>
<keyword evidence="3" id="KW-0256">Endoplasmic reticulum</keyword>
<evidence type="ECO:0000259" key="5">
    <source>
        <dbReference type="Pfam" id="PF08314"/>
    </source>
</evidence>
<comment type="caution">
    <text evidence="6">The sequence shown here is derived from an EMBL/GenBank/DDBJ whole genome shotgun (WGS) entry which is preliminary data.</text>
</comment>
<sequence length="793" mass="92160">MSTDFSIPWILYLAIQYASAPSLHTLSNLILKFPNIFSKKIILDILNFIPESTEPEEYLSLIFYGKYEGEDDIDSSQISKIQDIDDATLLQKLEKLNIYQNNLRTNDFTNDEKLYIWFISRAQRIEEETGLISLSRKLVLTSKYPIPLKAREWGHGIVTTLESVINREYNNPSLEFNIPTLKQFEALDYKKAIDILLQHLKNDEILKEISSSVIPYISYHQKLSKENVWDSLWSWLLNFNSKQKNLNLMKLLSSNNIVSAEEYENFSKYAMASCYCCKNIERENIHSMKIILQNLKQNLNIETNKDNSVLSDIKISSLNIFTPENMQNYLELITPNFNSLSLLEIMIKTVSIINSQKGGCKITLAEAICYRNKESKLQISLLHKMIPQNPEFLNKFNDSDWIKLRNDIEWLHNVSFIYKNIPRKEYESFLLYNMLKATKFDLVKNIYIKTNKKNIPLEDETVKKICIEVFLEFFDNSSGESITKGNMKNAYNLLQMMKRYYNSQQLEHFSYLINATDALNQYFHRFTPAEIRLHNNPFEILEDFLSSNPGIYKSVDKVIKISNDLILGLNKNYLVPEKETQGKILCIIAETALSQNDFNFAYDICINNLFSLFETDDIETIRPLKNIIWKSCFQISKKHEIKEESLENIKKKMYLLSKVINICPKEHLIEILNVWRQFEKEQLSIKAQKDLSKLNNNLMTRYSNITGSIHIPKSLFSSASKAARTLGTTLSSTSFPFSKQKISYIAEKNITKKHLTNVNEESRNSNNKLDNLADIVTQKFTSGLGWVFGISED</sequence>
<feature type="domain" description="Sec39" evidence="5">
    <location>
        <begin position="12"/>
        <end position="690"/>
    </location>
</feature>
<dbReference type="AlphaFoldDB" id="A0A0W4ZWK2"/>
<dbReference type="PANTHER" id="PTHR40787">
    <property type="entry name" value="SECRETED PROTEIN"/>
    <property type="match status" value="1"/>
</dbReference>
<dbReference type="RefSeq" id="XP_018231443.1">
    <property type="nucleotide sequence ID" value="XM_018372503.1"/>
</dbReference>
<dbReference type="VEuPathDB" id="FungiDB:T551_00236"/>
<evidence type="ECO:0000256" key="1">
    <source>
        <dbReference type="ARBA" id="ARBA00004240"/>
    </source>
</evidence>
<evidence type="ECO:0000313" key="6">
    <source>
        <dbReference type="EMBL" id="KTW32751.1"/>
    </source>
</evidence>
<dbReference type="GO" id="GO:0005783">
    <property type="term" value="C:endoplasmic reticulum"/>
    <property type="evidence" value="ECO:0007669"/>
    <property type="project" value="UniProtKB-SubCell"/>
</dbReference>
<keyword evidence="4" id="KW-0653">Protein transport</keyword>
<dbReference type="Proteomes" id="UP000053447">
    <property type="component" value="Unassembled WGS sequence"/>
</dbReference>
<evidence type="ECO:0000256" key="3">
    <source>
        <dbReference type="ARBA" id="ARBA00022824"/>
    </source>
</evidence>